<dbReference type="EMBL" id="FMZZ01000008">
    <property type="protein sequence ID" value="SDD17511.1"/>
    <property type="molecule type" value="Genomic_DNA"/>
</dbReference>
<dbReference type="STRING" id="1271860.SAMN05216174_10842"/>
<dbReference type="OrthoDB" id="9803128at2"/>
<dbReference type="Gene3D" id="3.30.460.10">
    <property type="entry name" value="Beta Polymerase, domain 2"/>
    <property type="match status" value="1"/>
</dbReference>
<dbReference type="PANTHER" id="PTHR33571">
    <property type="entry name" value="SSL8005 PROTEIN"/>
    <property type="match status" value="1"/>
</dbReference>
<dbReference type="GO" id="GO:0005524">
    <property type="term" value="F:ATP binding"/>
    <property type="evidence" value="ECO:0007669"/>
    <property type="project" value="UniProtKB-KW"/>
</dbReference>
<evidence type="ECO:0000259" key="10">
    <source>
        <dbReference type="Pfam" id="PF01909"/>
    </source>
</evidence>
<evidence type="ECO:0000313" key="12">
    <source>
        <dbReference type="Proteomes" id="UP000199501"/>
    </source>
</evidence>
<dbReference type="InterPro" id="IPR002934">
    <property type="entry name" value="Polymerase_NTP_transf_dom"/>
</dbReference>
<feature type="domain" description="Polymerase nucleotidyl transferase" evidence="10">
    <location>
        <begin position="13"/>
        <end position="96"/>
    </location>
</feature>
<dbReference type="PANTHER" id="PTHR33571:SF12">
    <property type="entry name" value="BSL3053 PROTEIN"/>
    <property type="match status" value="1"/>
</dbReference>
<dbReference type="InterPro" id="IPR052038">
    <property type="entry name" value="Type-VII_TA_antitoxin"/>
</dbReference>
<keyword evidence="4" id="KW-0548">Nucleotidyltransferase</keyword>
<evidence type="ECO:0000313" key="11">
    <source>
        <dbReference type="EMBL" id="SDD17511.1"/>
    </source>
</evidence>
<evidence type="ECO:0000256" key="6">
    <source>
        <dbReference type="ARBA" id="ARBA00022741"/>
    </source>
</evidence>
<evidence type="ECO:0000256" key="7">
    <source>
        <dbReference type="ARBA" id="ARBA00022840"/>
    </source>
</evidence>
<keyword evidence="3" id="KW-0808">Transferase</keyword>
<sequence>MHELIEAKRHEIENLCRALGVARLDVFGSALGGRFDPLTSDVDALVEFNVTPGFDYFDSYFALKEGLERIFGRQVDLVSGASLRNPYFRQSVLETRETLYAA</sequence>
<accession>A0A1G6SLJ6</accession>
<keyword evidence="6" id="KW-0547">Nucleotide-binding</keyword>
<evidence type="ECO:0000256" key="1">
    <source>
        <dbReference type="ARBA" id="ARBA00001946"/>
    </source>
</evidence>
<evidence type="ECO:0000256" key="8">
    <source>
        <dbReference type="ARBA" id="ARBA00022842"/>
    </source>
</evidence>
<evidence type="ECO:0000256" key="5">
    <source>
        <dbReference type="ARBA" id="ARBA00022723"/>
    </source>
</evidence>
<dbReference type="Pfam" id="PF01909">
    <property type="entry name" value="NTP_transf_2"/>
    <property type="match status" value="1"/>
</dbReference>
<comment type="similarity">
    <text evidence="9">Belongs to the MntA antitoxin family.</text>
</comment>
<protein>
    <recommendedName>
        <fullName evidence="10">Polymerase nucleotidyl transferase domain-containing protein</fullName>
    </recommendedName>
</protein>
<dbReference type="GO" id="GO:0046872">
    <property type="term" value="F:metal ion binding"/>
    <property type="evidence" value="ECO:0007669"/>
    <property type="project" value="UniProtKB-KW"/>
</dbReference>
<gene>
    <name evidence="11" type="ORF">SAMN05216174_10842</name>
</gene>
<keyword evidence="12" id="KW-1185">Reference proteome</keyword>
<keyword evidence="7" id="KW-0067">ATP-binding</keyword>
<evidence type="ECO:0000256" key="3">
    <source>
        <dbReference type="ARBA" id="ARBA00022679"/>
    </source>
</evidence>
<evidence type="ECO:0000256" key="2">
    <source>
        <dbReference type="ARBA" id="ARBA00022649"/>
    </source>
</evidence>
<comment type="cofactor">
    <cofactor evidence="1">
        <name>Mg(2+)</name>
        <dbReference type="ChEBI" id="CHEBI:18420"/>
    </cofactor>
</comment>
<name>A0A1G6SLJ6_9PSEU</name>
<dbReference type="Proteomes" id="UP000199501">
    <property type="component" value="Unassembled WGS sequence"/>
</dbReference>
<evidence type="ECO:0000256" key="4">
    <source>
        <dbReference type="ARBA" id="ARBA00022695"/>
    </source>
</evidence>
<organism evidence="11 12">
    <name type="scientific">Actinokineospora iranica</name>
    <dbReference type="NCBI Taxonomy" id="1271860"/>
    <lineage>
        <taxon>Bacteria</taxon>
        <taxon>Bacillati</taxon>
        <taxon>Actinomycetota</taxon>
        <taxon>Actinomycetes</taxon>
        <taxon>Pseudonocardiales</taxon>
        <taxon>Pseudonocardiaceae</taxon>
        <taxon>Actinokineospora</taxon>
    </lineage>
</organism>
<dbReference type="SUPFAM" id="SSF81301">
    <property type="entry name" value="Nucleotidyltransferase"/>
    <property type="match status" value="1"/>
</dbReference>
<dbReference type="AlphaFoldDB" id="A0A1G6SLJ6"/>
<reference evidence="12" key="1">
    <citation type="submission" date="2016-10" db="EMBL/GenBank/DDBJ databases">
        <authorList>
            <person name="Varghese N."/>
            <person name="Submissions S."/>
        </authorList>
    </citation>
    <scope>NUCLEOTIDE SEQUENCE [LARGE SCALE GENOMIC DNA]</scope>
    <source>
        <strain evidence="12">IBRC-M 10403</strain>
    </source>
</reference>
<dbReference type="InterPro" id="IPR043519">
    <property type="entry name" value="NT_sf"/>
</dbReference>
<evidence type="ECO:0000256" key="9">
    <source>
        <dbReference type="ARBA" id="ARBA00038276"/>
    </source>
</evidence>
<keyword evidence="2" id="KW-1277">Toxin-antitoxin system</keyword>
<keyword evidence="8" id="KW-0460">Magnesium</keyword>
<keyword evidence="5" id="KW-0479">Metal-binding</keyword>
<dbReference type="GO" id="GO:0016779">
    <property type="term" value="F:nucleotidyltransferase activity"/>
    <property type="evidence" value="ECO:0007669"/>
    <property type="project" value="UniProtKB-KW"/>
</dbReference>
<proteinExistence type="inferred from homology"/>